<dbReference type="SUPFAM" id="SSF54814">
    <property type="entry name" value="Prokaryotic type KH domain (KH-domain type II)"/>
    <property type="match status" value="1"/>
</dbReference>
<dbReference type="InterPro" id="IPR004044">
    <property type="entry name" value="KH_dom_type_2"/>
</dbReference>
<dbReference type="InterPro" id="IPR005225">
    <property type="entry name" value="Small_GTP-bd"/>
</dbReference>
<dbReference type="InterPro" id="IPR005662">
    <property type="entry name" value="GTPase_Era-like"/>
</dbReference>
<feature type="domain" description="Era-type G" evidence="10">
    <location>
        <begin position="4"/>
        <end position="172"/>
    </location>
</feature>
<name>A4GK16_9BACT</name>
<dbReference type="GO" id="GO:0043024">
    <property type="term" value="F:ribosomal small subunit binding"/>
    <property type="evidence" value="ECO:0007669"/>
    <property type="project" value="TreeGrafter"/>
</dbReference>
<dbReference type="HAMAP" id="MF_00367">
    <property type="entry name" value="GTPase_Era"/>
    <property type="match status" value="1"/>
</dbReference>
<feature type="region of interest" description="G5" evidence="7">
    <location>
        <begin position="151"/>
        <end position="153"/>
    </location>
</feature>
<evidence type="ECO:0000256" key="5">
    <source>
        <dbReference type="ARBA" id="ARBA00023134"/>
    </source>
</evidence>
<dbReference type="InterPro" id="IPR006073">
    <property type="entry name" value="GTP-bd"/>
</dbReference>
<dbReference type="Pfam" id="PF07650">
    <property type="entry name" value="KH_2"/>
    <property type="match status" value="1"/>
</dbReference>
<feature type="region of interest" description="G3" evidence="7">
    <location>
        <begin position="59"/>
        <end position="62"/>
    </location>
</feature>
<dbReference type="PANTHER" id="PTHR42698:SF1">
    <property type="entry name" value="GTPASE ERA, MITOCHONDRIAL"/>
    <property type="match status" value="1"/>
</dbReference>
<keyword evidence="4 6" id="KW-0694">RNA-binding</keyword>
<comment type="subunit">
    <text evidence="6">Monomer.</text>
</comment>
<accession>A4GK16</accession>
<dbReference type="PROSITE" id="PS50823">
    <property type="entry name" value="KH_TYPE_2"/>
    <property type="match status" value="1"/>
</dbReference>
<keyword evidence="6" id="KW-0690">Ribosome biogenesis</keyword>
<dbReference type="EMBL" id="EF107106">
    <property type="protein sequence ID" value="ABL97461.1"/>
    <property type="molecule type" value="Genomic_DNA"/>
</dbReference>
<dbReference type="InterPro" id="IPR027417">
    <property type="entry name" value="P-loop_NTPase"/>
</dbReference>
<comment type="similarity">
    <text evidence="1 6 7 8">Belongs to the TRAFAC class TrmE-Era-EngA-EngB-Septin-like GTPase superfamily. Era GTPase family.</text>
</comment>
<feature type="region of interest" description="G4" evidence="7">
    <location>
        <begin position="121"/>
        <end position="124"/>
    </location>
</feature>
<feature type="binding site" evidence="6">
    <location>
        <begin position="12"/>
        <end position="19"/>
    </location>
    <ligand>
        <name>GTP</name>
        <dbReference type="ChEBI" id="CHEBI:37565"/>
    </ligand>
</feature>
<dbReference type="Gene3D" id="3.40.50.300">
    <property type="entry name" value="P-loop containing nucleotide triphosphate hydrolases"/>
    <property type="match status" value="1"/>
</dbReference>
<dbReference type="NCBIfam" id="TIGR00231">
    <property type="entry name" value="small_GTP"/>
    <property type="match status" value="1"/>
</dbReference>
<dbReference type="Pfam" id="PF01926">
    <property type="entry name" value="MMR_HSR1"/>
    <property type="match status" value="1"/>
</dbReference>
<evidence type="ECO:0000256" key="4">
    <source>
        <dbReference type="ARBA" id="ARBA00022884"/>
    </source>
</evidence>
<dbReference type="AlphaFoldDB" id="A4GK16"/>
<dbReference type="SUPFAM" id="SSF52540">
    <property type="entry name" value="P-loop containing nucleoside triphosphate hydrolases"/>
    <property type="match status" value="1"/>
</dbReference>
<keyword evidence="6" id="KW-0963">Cytoplasm</keyword>
<sequence>MNKKFGFVSLTGRTNVGKSTLLNSIFQKKIAITSRKPQTTRNRILGIFSDEKNQIVFLDSPGVHSGHRRALNKYMNKVARTCYEEVDLVIFVIDRGRWLREEENILKNLKELDKPIILVINKIDRLKNRNGILPIMNDLNSKHNFEAIIPISALRKDNLEDLLSKVLEKIPSGEFHYPTIEEKEFSQSFYISEIIREKAINRLGDELPYRINVEIEKIQDNKFIKHIFSNIYVESSSQKAILLGKNGSMIKSIGTSSRKELEKEFDFKINLQLRVRVKKNWTNDVNLLTKYGYK</sequence>
<comment type="function">
    <text evidence="6">An essential GTPase that binds both GDP and GTP, with rapid nucleotide exchange. Plays a role in 16S rRNA processing and 30S ribosomal subunit biogenesis and possibly also in cell cycle regulation and energy metabolism.</text>
</comment>
<dbReference type="CDD" id="cd22534">
    <property type="entry name" value="KH-II_Era"/>
    <property type="match status" value="1"/>
</dbReference>
<feature type="binding site" evidence="6">
    <location>
        <begin position="121"/>
        <end position="124"/>
    </location>
    <ligand>
        <name>GTP</name>
        <dbReference type="ChEBI" id="CHEBI:37565"/>
    </ligand>
</feature>
<evidence type="ECO:0000256" key="1">
    <source>
        <dbReference type="ARBA" id="ARBA00007921"/>
    </source>
</evidence>
<keyword evidence="6" id="KW-0699">rRNA-binding</keyword>
<evidence type="ECO:0000259" key="9">
    <source>
        <dbReference type="PROSITE" id="PS50823"/>
    </source>
</evidence>
<dbReference type="GO" id="GO:0005525">
    <property type="term" value="F:GTP binding"/>
    <property type="evidence" value="ECO:0007669"/>
    <property type="project" value="UniProtKB-UniRule"/>
</dbReference>
<dbReference type="NCBIfam" id="NF000908">
    <property type="entry name" value="PRK00089.1"/>
    <property type="match status" value="1"/>
</dbReference>
<feature type="region of interest" description="G2" evidence="7">
    <location>
        <begin position="38"/>
        <end position="42"/>
    </location>
</feature>
<evidence type="ECO:0000256" key="7">
    <source>
        <dbReference type="PROSITE-ProRule" id="PRU01050"/>
    </source>
</evidence>
<keyword evidence="3 6" id="KW-0547">Nucleotide-binding</keyword>
<evidence type="ECO:0000256" key="6">
    <source>
        <dbReference type="HAMAP-Rule" id="MF_00367"/>
    </source>
</evidence>
<evidence type="ECO:0000313" key="11">
    <source>
        <dbReference type="EMBL" id="ABL97461.1"/>
    </source>
</evidence>
<dbReference type="PANTHER" id="PTHR42698">
    <property type="entry name" value="GTPASE ERA"/>
    <property type="match status" value="1"/>
</dbReference>
<gene>
    <name evidence="6" type="primary">era</name>
    <name evidence="11" type="ORF">ALOHA_HF13081H07.0004</name>
</gene>
<keyword evidence="6" id="KW-1003">Cell membrane</keyword>
<dbReference type="InterPro" id="IPR030388">
    <property type="entry name" value="G_ERA_dom"/>
</dbReference>
<proteinExistence type="inferred from homology"/>
<keyword evidence="6" id="KW-0472">Membrane</keyword>
<comment type="subcellular location">
    <subcellularLocation>
        <location evidence="6">Cytoplasm</location>
    </subcellularLocation>
    <subcellularLocation>
        <location evidence="6">Cell membrane</location>
        <topology evidence="6">Peripheral membrane protein</topology>
    </subcellularLocation>
</comment>
<evidence type="ECO:0000259" key="10">
    <source>
        <dbReference type="PROSITE" id="PS51713"/>
    </source>
</evidence>
<evidence type="ECO:0000256" key="3">
    <source>
        <dbReference type="ARBA" id="ARBA00022741"/>
    </source>
</evidence>
<dbReference type="PROSITE" id="PS51713">
    <property type="entry name" value="G_ERA"/>
    <property type="match status" value="1"/>
</dbReference>
<dbReference type="GO" id="GO:0005829">
    <property type="term" value="C:cytosol"/>
    <property type="evidence" value="ECO:0007669"/>
    <property type="project" value="TreeGrafter"/>
</dbReference>
<dbReference type="GO" id="GO:0005886">
    <property type="term" value="C:plasma membrane"/>
    <property type="evidence" value="ECO:0007669"/>
    <property type="project" value="UniProtKB-SubCell"/>
</dbReference>
<feature type="region of interest" description="G1" evidence="7">
    <location>
        <begin position="12"/>
        <end position="19"/>
    </location>
</feature>
<dbReference type="Gene3D" id="3.30.300.20">
    <property type="match status" value="1"/>
</dbReference>
<reference evidence="11" key="1">
    <citation type="journal article" date="2007" name="Environ. Microbiol.">
        <title>Proteorhodopsin photosystem gene clusters exhibit co-evolutionary trends and shared ancestry among diverse marine microbial phyla.</title>
        <authorList>
            <person name="McCarren J."/>
            <person name="Delong E.F."/>
        </authorList>
    </citation>
    <scope>NUCLEOTIDE SEQUENCE</scope>
</reference>
<dbReference type="GO" id="GO:0070181">
    <property type="term" value="F:small ribosomal subunit rRNA binding"/>
    <property type="evidence" value="ECO:0007669"/>
    <property type="project" value="UniProtKB-UniRule"/>
</dbReference>
<dbReference type="NCBIfam" id="TIGR00436">
    <property type="entry name" value="era"/>
    <property type="match status" value="1"/>
</dbReference>
<evidence type="ECO:0000256" key="8">
    <source>
        <dbReference type="RuleBase" id="RU003761"/>
    </source>
</evidence>
<dbReference type="InterPro" id="IPR015946">
    <property type="entry name" value="KH_dom-like_a/b"/>
</dbReference>
<organism evidence="11">
    <name type="scientific">uncultured marine bacterium HF130_81H07</name>
    <dbReference type="NCBI Taxonomy" id="415448"/>
    <lineage>
        <taxon>Bacteria</taxon>
        <taxon>environmental samples</taxon>
    </lineage>
</organism>
<feature type="domain" description="KH type-2" evidence="9">
    <location>
        <begin position="195"/>
        <end position="279"/>
    </location>
</feature>
<keyword evidence="5 6" id="KW-0342">GTP-binding</keyword>
<evidence type="ECO:0000256" key="2">
    <source>
        <dbReference type="ARBA" id="ARBA00020484"/>
    </source>
</evidence>
<dbReference type="CDD" id="cd04163">
    <property type="entry name" value="Era"/>
    <property type="match status" value="1"/>
</dbReference>
<dbReference type="InterPro" id="IPR009019">
    <property type="entry name" value="KH_sf_prok-type"/>
</dbReference>
<comment type="caution">
    <text evidence="6">Lacks conserved residue(s) required for the propagation of feature annotation.</text>
</comment>
<dbReference type="GO" id="GO:0003924">
    <property type="term" value="F:GTPase activity"/>
    <property type="evidence" value="ECO:0007669"/>
    <property type="project" value="UniProtKB-UniRule"/>
</dbReference>
<dbReference type="GO" id="GO:0000028">
    <property type="term" value="P:ribosomal small subunit assembly"/>
    <property type="evidence" value="ECO:0007669"/>
    <property type="project" value="TreeGrafter"/>
</dbReference>
<protein>
    <recommendedName>
        <fullName evidence="2 6">GTPase Era</fullName>
    </recommendedName>
</protein>